<keyword evidence="5" id="KW-1185">Reference proteome</keyword>
<keyword evidence="2" id="KW-0472">Membrane</keyword>
<feature type="domain" description="Transglutaminase-like" evidence="3">
    <location>
        <begin position="486"/>
        <end position="551"/>
    </location>
</feature>
<feature type="compositionally biased region" description="Low complexity" evidence="1">
    <location>
        <begin position="586"/>
        <end position="595"/>
    </location>
</feature>
<dbReference type="SUPFAM" id="SSF54001">
    <property type="entry name" value="Cysteine proteinases"/>
    <property type="match status" value="1"/>
</dbReference>
<keyword evidence="2" id="KW-1133">Transmembrane helix</keyword>
<evidence type="ECO:0000313" key="4">
    <source>
        <dbReference type="EMBL" id="GKU27164.1"/>
    </source>
</evidence>
<feature type="transmembrane region" description="Helical" evidence="2">
    <location>
        <begin position="65"/>
        <end position="90"/>
    </location>
</feature>
<comment type="caution">
    <text evidence="4">The sequence shown here is derived from an EMBL/GenBank/DDBJ whole genome shotgun (WGS) entry which is preliminary data.</text>
</comment>
<name>A0A9W6DCC4_9CLOT</name>
<dbReference type="Pfam" id="PF01841">
    <property type="entry name" value="Transglut_core"/>
    <property type="match status" value="1"/>
</dbReference>
<organism evidence="4 5">
    <name type="scientific">Clostridium folliculivorans</name>
    <dbReference type="NCBI Taxonomy" id="2886038"/>
    <lineage>
        <taxon>Bacteria</taxon>
        <taxon>Bacillati</taxon>
        <taxon>Bacillota</taxon>
        <taxon>Clostridia</taxon>
        <taxon>Eubacteriales</taxon>
        <taxon>Clostridiaceae</taxon>
        <taxon>Clostridium</taxon>
    </lineage>
</organism>
<dbReference type="RefSeq" id="WP_261854035.1">
    <property type="nucleotide sequence ID" value="NZ_BQXY01000009.1"/>
</dbReference>
<feature type="region of interest" description="Disordered" evidence="1">
    <location>
        <begin position="579"/>
        <end position="610"/>
    </location>
</feature>
<feature type="transmembrane region" description="Helical" evidence="2">
    <location>
        <begin position="203"/>
        <end position="221"/>
    </location>
</feature>
<feature type="transmembrane region" description="Helical" evidence="2">
    <location>
        <begin position="138"/>
        <end position="159"/>
    </location>
</feature>
<evidence type="ECO:0000313" key="5">
    <source>
        <dbReference type="Proteomes" id="UP001057868"/>
    </source>
</evidence>
<evidence type="ECO:0000256" key="2">
    <source>
        <dbReference type="SAM" id="Phobius"/>
    </source>
</evidence>
<feature type="transmembrane region" description="Helical" evidence="2">
    <location>
        <begin position="36"/>
        <end position="53"/>
    </location>
</feature>
<accession>A0A9W6DCC4</accession>
<evidence type="ECO:0000259" key="3">
    <source>
        <dbReference type="SMART" id="SM00460"/>
    </source>
</evidence>
<dbReference type="EMBL" id="BQXY01000009">
    <property type="protein sequence ID" value="GKU27164.1"/>
    <property type="molecule type" value="Genomic_DNA"/>
</dbReference>
<dbReference type="SMART" id="SM00460">
    <property type="entry name" value="TGc"/>
    <property type="match status" value="1"/>
</dbReference>
<feature type="transmembrane region" description="Helical" evidence="2">
    <location>
        <begin position="165"/>
        <end position="183"/>
    </location>
</feature>
<feature type="transmembrane region" description="Helical" evidence="2">
    <location>
        <begin position="621"/>
        <end position="647"/>
    </location>
</feature>
<dbReference type="Gene3D" id="3.10.620.30">
    <property type="match status" value="1"/>
</dbReference>
<dbReference type="InterPro" id="IPR038765">
    <property type="entry name" value="Papain-like_cys_pep_sf"/>
</dbReference>
<dbReference type="Proteomes" id="UP001057868">
    <property type="component" value="Unassembled WGS sequence"/>
</dbReference>
<reference evidence="4" key="1">
    <citation type="journal article" date="2023" name="Int. J. Syst. Evol. Microbiol.">
        <title>&lt;i&gt;Clostridium folliculivorans&lt;/i&gt; sp. nov., isolated from soil samples of an organic paddy in Japan.</title>
        <authorList>
            <person name="Tazawa J."/>
            <person name="Kobayashi H."/>
            <person name="Tanizawa Y."/>
            <person name="Uchino A."/>
            <person name="Tanaka F."/>
            <person name="Urashima Y."/>
            <person name="Miura S."/>
            <person name="Sakamoto M."/>
            <person name="Ohkuma M."/>
            <person name="Tohno M."/>
        </authorList>
    </citation>
    <scope>NUCLEOTIDE SEQUENCE</scope>
    <source>
        <strain evidence="4">D1-1</strain>
    </source>
</reference>
<dbReference type="AlphaFoldDB" id="A0A9W6DCC4"/>
<keyword evidence="2" id="KW-0812">Transmembrane</keyword>
<proteinExistence type="predicted"/>
<feature type="transmembrane region" description="Helical" evidence="2">
    <location>
        <begin position="12"/>
        <end position="30"/>
    </location>
</feature>
<dbReference type="PANTHER" id="PTHR42736">
    <property type="entry name" value="PROTEIN-GLUTAMINE GAMMA-GLUTAMYLTRANSFERASE"/>
    <property type="match status" value="1"/>
</dbReference>
<dbReference type="InterPro" id="IPR002931">
    <property type="entry name" value="Transglutaminase-like"/>
</dbReference>
<dbReference type="PANTHER" id="PTHR42736:SF1">
    <property type="entry name" value="PROTEIN-GLUTAMINE GAMMA-GLUTAMYLTRANSFERASE"/>
    <property type="match status" value="1"/>
</dbReference>
<gene>
    <name evidence="4" type="ORF">CFOLD11_39910</name>
</gene>
<protein>
    <recommendedName>
        <fullName evidence="3">Transglutaminase-like domain-containing protein</fullName>
    </recommendedName>
</protein>
<evidence type="ECO:0000256" key="1">
    <source>
        <dbReference type="SAM" id="MobiDB-lite"/>
    </source>
</evidence>
<sequence length="748" mass="86351">MEWFKERLLDSFVVFFNMILTILILKACLNIEGTDYYLITFLFIMGLVITWVYDEKVKSLEKKLVLTMIILSAVLLMVIVFRKYAVSFIIEGIGNNMTHITSNMREGWASSFSLIRNLFIITIPTLTPFAMWIKKRGFADIIILINMLLMMVYWYLGYYEEIDKVMYIFIFVSIITYAVNHLGNYSKRLKRKEIRNNIITSKIIWATIILSLVSSMVIVLLPKSTSGKFSKIISDKVVENIADDSGGAYNPDKYGYTLAKSGYNDSTKILGGPINIDDREAFKLEYKGNVKNEIYLKGSVKDKYTGISWVPNYRLIEKSNMMDASYVENFVGANEETMTIHPDYITTTTLFNPYYSKVVNIKYNSDNKTYVDKVNGAFYAEKPIKTEYTINFYSNSIYDKAFDTPLNGSNSVEIDQLLNNGDLSNYLQLPDTITQRTADLVYDIVKGTSSNYEKAYRLKAYLTQNYTYSLDVPSVPEGKDFVDYFLFEEKKGYCVYFATAMTVMCRIAGIPARYVEGFKVSKDKENNGMYKVTNEDAHAWTEIYLSYNGSNYSAARVLPFTKIDTVPTAYQYRHAKEVQNNGGTNSGASDSSKSSLDNDSKGNTKKVDLEKNNGEDKSKIYYLYLTILSPIVLILIYITIRICLVVIKRRKIIKSDSLIPLYDYCKLRLNRINIIKSKNETDLEFAENIPNYELSKKMVELVELIYREFYAQEDNLHYDRLQMINYIEVTVKLNQGNRKYLINRYILF</sequence>
<feature type="compositionally biased region" description="Basic and acidic residues" evidence="1">
    <location>
        <begin position="596"/>
        <end position="610"/>
    </location>
</feature>
<feature type="transmembrane region" description="Helical" evidence="2">
    <location>
        <begin position="110"/>
        <end position="131"/>
    </location>
</feature>
<dbReference type="InterPro" id="IPR052901">
    <property type="entry name" value="Bact_TGase-like"/>
</dbReference>